<evidence type="ECO:0000313" key="1">
    <source>
        <dbReference type="EnsemblMetazoa" id="SMAR013950-PA"/>
    </source>
</evidence>
<sequence length="67" mass="7622">MSQTPNHLVIPTLLQRVLTTNDDDVASFFYSLLCARLRSRFFGCHRDFSGVADSSCQAKLNDYLMFS</sequence>
<dbReference type="Proteomes" id="UP000014500">
    <property type="component" value="Unassembled WGS sequence"/>
</dbReference>
<name>T1JJC0_STRMM</name>
<dbReference type="EnsemblMetazoa" id="SMAR013950-RA">
    <property type="protein sequence ID" value="SMAR013950-PA"/>
    <property type="gene ID" value="SMAR013950"/>
</dbReference>
<proteinExistence type="predicted"/>
<organism evidence="1 2">
    <name type="scientific">Strigamia maritima</name>
    <name type="common">European centipede</name>
    <name type="synonym">Geophilus maritimus</name>
    <dbReference type="NCBI Taxonomy" id="126957"/>
    <lineage>
        <taxon>Eukaryota</taxon>
        <taxon>Metazoa</taxon>
        <taxon>Ecdysozoa</taxon>
        <taxon>Arthropoda</taxon>
        <taxon>Myriapoda</taxon>
        <taxon>Chilopoda</taxon>
        <taxon>Pleurostigmophora</taxon>
        <taxon>Geophilomorpha</taxon>
        <taxon>Linotaeniidae</taxon>
        <taxon>Strigamia</taxon>
    </lineage>
</organism>
<accession>T1JJC0</accession>
<reference evidence="2" key="1">
    <citation type="submission" date="2011-05" db="EMBL/GenBank/DDBJ databases">
        <authorList>
            <person name="Richards S.R."/>
            <person name="Qu J."/>
            <person name="Jiang H."/>
            <person name="Jhangiani S.N."/>
            <person name="Agravi P."/>
            <person name="Goodspeed R."/>
            <person name="Gross S."/>
            <person name="Mandapat C."/>
            <person name="Jackson L."/>
            <person name="Mathew T."/>
            <person name="Pu L."/>
            <person name="Thornton R."/>
            <person name="Saada N."/>
            <person name="Wilczek-Boney K.B."/>
            <person name="Lee S."/>
            <person name="Kovar C."/>
            <person name="Wu Y."/>
            <person name="Scherer S.E."/>
            <person name="Worley K.C."/>
            <person name="Muzny D.M."/>
            <person name="Gibbs R."/>
        </authorList>
    </citation>
    <scope>NUCLEOTIDE SEQUENCE</scope>
    <source>
        <strain evidence="2">Brora</strain>
    </source>
</reference>
<keyword evidence="2" id="KW-1185">Reference proteome</keyword>
<dbReference type="EMBL" id="JH432147">
    <property type="status" value="NOT_ANNOTATED_CDS"/>
    <property type="molecule type" value="Genomic_DNA"/>
</dbReference>
<protein>
    <submittedName>
        <fullName evidence="1">Uncharacterized protein</fullName>
    </submittedName>
</protein>
<reference evidence="1" key="2">
    <citation type="submission" date="2015-02" db="UniProtKB">
        <authorList>
            <consortium name="EnsemblMetazoa"/>
        </authorList>
    </citation>
    <scope>IDENTIFICATION</scope>
</reference>
<dbReference type="AlphaFoldDB" id="T1JJC0"/>
<evidence type="ECO:0000313" key="2">
    <source>
        <dbReference type="Proteomes" id="UP000014500"/>
    </source>
</evidence>
<dbReference type="HOGENOM" id="CLU_2815685_0_0_1"/>